<dbReference type="STRING" id="1165861.A0A0L0VHA6"/>
<dbReference type="Proteomes" id="UP000054564">
    <property type="component" value="Unassembled WGS sequence"/>
</dbReference>
<reference evidence="3" key="2">
    <citation type="submission" date="2014-03" db="EMBL/GenBank/DDBJ databases">
        <title>The Genome Sequence of Puccinia striiformis f. sp. tritici PST-78.</title>
        <authorList>
            <consortium name="The Broad Institute Genome Sequencing Platform"/>
            <person name="Cuomo C."/>
            <person name="Hulbert S."/>
            <person name="Chen X."/>
            <person name="Walker B."/>
            <person name="Young S.K."/>
            <person name="Zeng Q."/>
            <person name="Gargeya S."/>
            <person name="Fitzgerald M."/>
            <person name="Haas B."/>
            <person name="Abouelleil A."/>
            <person name="Alvarado L."/>
            <person name="Arachchi H.M."/>
            <person name="Berlin A.M."/>
            <person name="Chapman S.B."/>
            <person name="Goldberg J."/>
            <person name="Griggs A."/>
            <person name="Gujja S."/>
            <person name="Hansen M."/>
            <person name="Howarth C."/>
            <person name="Imamovic A."/>
            <person name="Larimer J."/>
            <person name="McCowan C."/>
            <person name="Montmayeur A."/>
            <person name="Murphy C."/>
            <person name="Neiman D."/>
            <person name="Pearson M."/>
            <person name="Priest M."/>
            <person name="Roberts A."/>
            <person name="Saif S."/>
            <person name="Shea T."/>
            <person name="Sisk P."/>
            <person name="Sykes S."/>
            <person name="Wortman J."/>
            <person name="Nusbaum C."/>
            <person name="Birren B."/>
        </authorList>
    </citation>
    <scope>NUCLEOTIDE SEQUENCE [LARGE SCALE GENOMIC DNA]</scope>
    <source>
        <strain evidence="3">race PST-78</strain>
    </source>
</reference>
<evidence type="ECO:0000313" key="2">
    <source>
        <dbReference type="EMBL" id="KNE98633.1"/>
    </source>
</evidence>
<dbReference type="EMBL" id="AJIL01000055">
    <property type="protein sequence ID" value="KNE98633.1"/>
    <property type="molecule type" value="Genomic_DNA"/>
</dbReference>
<evidence type="ECO:0000313" key="3">
    <source>
        <dbReference type="Proteomes" id="UP000054564"/>
    </source>
</evidence>
<dbReference type="InterPro" id="IPR052980">
    <property type="entry name" value="Crinkler_effector"/>
</dbReference>
<dbReference type="PANTHER" id="PTHR33129">
    <property type="entry name" value="PROTEIN KINASE DOMAIN-CONTAINING PROTEIN-RELATED"/>
    <property type="match status" value="1"/>
</dbReference>
<sequence length="607" mass="67918">MMVPTRIWLSYKQSPCSVQTKELDIVEDLVDAVQKRFSRSLRDFDLSDISLHTPEDAETPLIVKVNPNVAPETFLPVNGIPTRICLSFKKCLLSVQTKELDIVEDLMDAVQKRFWCSLRDFNLTDISLHTTEDAEALDSASTLAEIAGQLSPCSDPKTPLIVKVNPNAAPVTSLTVNGIPTTICLSSRKRLISVQTKELNIVQDLLDATQKQFPCPLRDFNTADISLHTTGDAEALTTDSKLAAIAAQLSPCGDPKTPLIVKGKLPSPKSSIYDGELECFWKFLPEVELVTHSELEYLQLKEYYVLGQQKLGSRLLVRPIYQEFHQFFKTKAYDKIVVTGTPGVGKTVFAAFYMWIAATKQKTMVWKPAPTPETPTLTYMMTLRGVEVLNTRSDKLVHVLAKSDTIHIVDGQPPGIHNTWTLLVTSPQHHHYHQLRKEGGSKTLFMPPWSYNELKIGPAILYSDDESLPTALMDGAFEWFGGVPRYVFKKASAKHKAFGTVDTALAALLKELTPAILKDKLDNIIIGHQNGTSENYLHHVIHICSHPSGDLTDYHLLWASRQVESAMTDRYTQEIHTDIQNKLRAPPDGSNLRGLLSELQRRKPLLY</sequence>
<accession>A0A0L0VHA6</accession>
<protein>
    <submittedName>
        <fullName evidence="2">Uncharacterized protein</fullName>
    </submittedName>
</protein>
<keyword evidence="3" id="KW-1185">Reference proteome</keyword>
<dbReference type="AlphaFoldDB" id="A0A0L0VHA6"/>
<comment type="caution">
    <text evidence="2">The sequence shown here is derived from an EMBL/GenBank/DDBJ whole genome shotgun (WGS) entry which is preliminary data.</text>
</comment>
<dbReference type="EMBL" id="AJIL01000065">
    <property type="protein sequence ID" value="KNE97690.1"/>
    <property type="molecule type" value="Genomic_DNA"/>
</dbReference>
<dbReference type="PANTHER" id="PTHR33129:SF1">
    <property type="entry name" value="ATP-BINDING PROTEIN"/>
    <property type="match status" value="1"/>
</dbReference>
<gene>
    <name evidence="2" type="ORF">PSTG_08184</name>
    <name evidence="1" type="ORF">PSTG_09094</name>
</gene>
<reference evidence="2" key="1">
    <citation type="submission" date="2014-03" db="EMBL/GenBank/DDBJ databases">
        <title>Cloning and expression analysis of gamma-glutamylcysteines synthetase in perennial ryegrass.</title>
        <authorList>
            <person name="Wei S."/>
            <person name="Sun Z."/>
        </authorList>
    </citation>
    <scope>NUCLEOTIDE SEQUENCE</scope>
    <source>
        <strain evidence="2">Race PST-78</strain>
    </source>
</reference>
<dbReference type="OrthoDB" id="2340858at2759"/>
<name>A0A0L0VHA6_9BASI</name>
<evidence type="ECO:0000313" key="1">
    <source>
        <dbReference type="EMBL" id="KNE97690.1"/>
    </source>
</evidence>
<organism evidence="2 3">
    <name type="scientific">Puccinia striiformis f. sp. tritici PST-78</name>
    <dbReference type="NCBI Taxonomy" id="1165861"/>
    <lineage>
        <taxon>Eukaryota</taxon>
        <taxon>Fungi</taxon>
        <taxon>Dikarya</taxon>
        <taxon>Basidiomycota</taxon>
        <taxon>Pucciniomycotina</taxon>
        <taxon>Pucciniomycetes</taxon>
        <taxon>Pucciniales</taxon>
        <taxon>Pucciniaceae</taxon>
        <taxon>Puccinia</taxon>
    </lineage>
</organism>
<proteinExistence type="predicted"/>